<evidence type="ECO:0000313" key="7">
    <source>
        <dbReference type="Proteomes" id="UP000284006"/>
    </source>
</evidence>
<evidence type="ECO:0000256" key="1">
    <source>
        <dbReference type="ARBA" id="ARBA00007867"/>
    </source>
</evidence>
<evidence type="ECO:0000313" key="6">
    <source>
        <dbReference type="EMBL" id="RJG25406.1"/>
    </source>
</evidence>
<gene>
    <name evidence="6" type="ORF">D3872_02820</name>
</gene>
<comment type="similarity">
    <text evidence="1">Belongs to the spermidine/spermine synthase family.</text>
</comment>
<dbReference type="GO" id="GO:0016740">
    <property type="term" value="F:transferase activity"/>
    <property type="evidence" value="ECO:0007669"/>
    <property type="project" value="UniProtKB-UniRule"/>
</dbReference>
<protein>
    <recommendedName>
        <fullName evidence="5">PABS domain-containing protein</fullName>
    </recommendedName>
</protein>
<dbReference type="InterPro" id="IPR029063">
    <property type="entry name" value="SAM-dependent_MTases_sf"/>
</dbReference>
<evidence type="ECO:0000259" key="5">
    <source>
        <dbReference type="PROSITE" id="PS51006"/>
    </source>
</evidence>
<keyword evidence="7" id="KW-1185">Reference proteome</keyword>
<evidence type="ECO:0000256" key="3">
    <source>
        <dbReference type="ARBA" id="ARBA00023115"/>
    </source>
</evidence>
<dbReference type="PROSITE" id="PS51006">
    <property type="entry name" value="PABS_2"/>
    <property type="match status" value="1"/>
</dbReference>
<organism evidence="6 7">
    <name type="scientific">Massilia cavernae</name>
    <dbReference type="NCBI Taxonomy" id="2320864"/>
    <lineage>
        <taxon>Bacteria</taxon>
        <taxon>Pseudomonadati</taxon>
        <taxon>Pseudomonadota</taxon>
        <taxon>Betaproteobacteria</taxon>
        <taxon>Burkholderiales</taxon>
        <taxon>Oxalobacteraceae</taxon>
        <taxon>Telluria group</taxon>
        <taxon>Massilia</taxon>
    </lineage>
</organism>
<dbReference type="PANTHER" id="PTHR43317:SF11">
    <property type="entry name" value="POLYAMINE AMINOPROPYLTRANSFERASE 2"/>
    <property type="match status" value="1"/>
</dbReference>
<dbReference type="PANTHER" id="PTHR43317">
    <property type="entry name" value="THERMOSPERMINE SYNTHASE ACAULIS5"/>
    <property type="match status" value="1"/>
</dbReference>
<keyword evidence="2 4" id="KW-0808">Transferase</keyword>
<dbReference type="OrthoDB" id="117774at2"/>
<feature type="domain" description="PABS" evidence="5">
    <location>
        <begin position="124"/>
        <end position="292"/>
    </location>
</feature>
<accession>A0A418Y7A2</accession>
<dbReference type="Proteomes" id="UP000284006">
    <property type="component" value="Unassembled WGS sequence"/>
</dbReference>
<reference evidence="6 7" key="1">
    <citation type="submission" date="2018-09" db="EMBL/GenBank/DDBJ databases">
        <authorList>
            <person name="Zhu H."/>
        </authorList>
    </citation>
    <scope>NUCLEOTIDE SEQUENCE [LARGE SCALE GENOMIC DNA]</scope>
    <source>
        <strain evidence="6 7">K1S02-61</strain>
    </source>
</reference>
<keyword evidence="3 4" id="KW-0620">Polyamine biosynthesis</keyword>
<dbReference type="SUPFAM" id="SSF53335">
    <property type="entry name" value="S-adenosyl-L-methionine-dependent methyltransferases"/>
    <property type="match status" value="1"/>
</dbReference>
<evidence type="ECO:0000256" key="4">
    <source>
        <dbReference type="PROSITE-ProRule" id="PRU00354"/>
    </source>
</evidence>
<dbReference type="AlphaFoldDB" id="A0A418Y7A2"/>
<dbReference type="InterPro" id="IPR030374">
    <property type="entry name" value="PABS"/>
</dbReference>
<proteinExistence type="inferred from homology"/>
<comment type="caution">
    <text evidence="6">The sequence shown here is derived from an EMBL/GenBank/DDBJ whole genome shotgun (WGS) entry which is preliminary data.</text>
</comment>
<dbReference type="Gene3D" id="3.40.50.150">
    <property type="entry name" value="Vaccinia Virus protein VP39"/>
    <property type="match status" value="1"/>
</dbReference>
<dbReference type="GO" id="GO:0006596">
    <property type="term" value="P:polyamine biosynthetic process"/>
    <property type="evidence" value="ECO:0007669"/>
    <property type="project" value="UniProtKB-UniRule"/>
</dbReference>
<dbReference type="EMBL" id="QYUP01000024">
    <property type="protein sequence ID" value="RJG25406.1"/>
    <property type="molecule type" value="Genomic_DNA"/>
</dbReference>
<evidence type="ECO:0000256" key="2">
    <source>
        <dbReference type="ARBA" id="ARBA00022679"/>
    </source>
</evidence>
<sequence length="332" mass="37062">MPYRRLRTSRPPPLFELRVMASLGRLAADQSVALPPSRLMPRLRDYIESLLLANELPPTPHYIAMLIDDFLRLVALSQTGKPILYKKRNTLSLMFDVLALQSEMRIDSPDELVLGYTQSMMGFLLFNPEPKKIGMIGLGGGSLAKFCYRHLPNAAIAVAEIDPHVIAIRDQFHIPPDDERFQVHCMDGADFIQQTENRFDVLMIDGFDRNGQPPQLCSERFYDDCHQALTQDGIVVVNLLGDAVETQVLVERIDRAFNGAAVVIDALDALNKIVFACKGSAMDLAGQVLMSRIGRLEALHPMILRLTAQSILLQQRMKTLCAPPPAQENESA</sequence>
<name>A0A418Y7A2_9BURK</name>
<dbReference type="NCBIfam" id="NF037959">
    <property type="entry name" value="MFS_SpdSyn"/>
    <property type="match status" value="1"/>
</dbReference>
<feature type="active site" description="Proton acceptor" evidence="4">
    <location>
        <position position="205"/>
    </location>
</feature>
<dbReference type="Pfam" id="PF01564">
    <property type="entry name" value="Spermine_synth"/>
    <property type="match status" value="1"/>
</dbReference>